<feature type="binding site" evidence="7">
    <location>
        <begin position="264"/>
        <end position="267"/>
    </location>
    <ligand>
        <name>GTP</name>
        <dbReference type="ChEBI" id="CHEBI:37565"/>
    </ligand>
</feature>
<reference evidence="11 12" key="1">
    <citation type="submission" date="2019-07" db="EMBL/GenBank/DDBJ databases">
        <title>Description of 53C-WASEF.</title>
        <authorList>
            <person name="Pitt A."/>
            <person name="Hahn M.W."/>
        </authorList>
    </citation>
    <scope>NUCLEOTIDE SEQUENCE [LARGE SCALE GENOMIC DNA]</scope>
    <source>
        <strain evidence="11 12">53C-WASEF</strain>
    </source>
</reference>
<organism evidence="11 12">
    <name type="scientific">Rariglobus hedericola</name>
    <dbReference type="NCBI Taxonomy" id="2597822"/>
    <lineage>
        <taxon>Bacteria</taxon>
        <taxon>Pseudomonadati</taxon>
        <taxon>Verrucomicrobiota</taxon>
        <taxon>Opitutia</taxon>
        <taxon>Opitutales</taxon>
        <taxon>Opitutaceae</taxon>
        <taxon>Rariglobus</taxon>
    </lineage>
</organism>
<feature type="binding site" evidence="8">
    <location>
        <position position="244"/>
    </location>
    <ligand>
        <name>Mg(2+)</name>
        <dbReference type="ChEBI" id="CHEBI:18420"/>
    </ligand>
</feature>
<dbReference type="Gene3D" id="6.10.250.2860">
    <property type="match status" value="1"/>
</dbReference>
<dbReference type="InterPro" id="IPR027417">
    <property type="entry name" value="P-loop_NTPase"/>
</dbReference>
<comment type="subcellular location">
    <subcellularLocation>
        <location evidence="6">Cytoplasm</location>
    </subcellularLocation>
    <text evidence="6">May associate with membranes.</text>
</comment>
<comment type="similarity">
    <text evidence="6">Belongs to the TRAFAC class OBG-HflX-like GTPase superfamily. HflX GTPase family.</text>
</comment>
<dbReference type="Proteomes" id="UP000315648">
    <property type="component" value="Unassembled WGS sequence"/>
</dbReference>
<evidence type="ECO:0000313" key="11">
    <source>
        <dbReference type="EMBL" id="TSJ75146.1"/>
    </source>
</evidence>
<dbReference type="OrthoDB" id="9812272at2"/>
<sequence length="452" mass="49528">MADFLDNTPQKDPKRVERAYLVGVQTSKMAAGEAEELLNELQELVENLHIGIVGRNLVNLRAPTPATLIGSGKTEEIIEAAKSLNCDVIVFDETLSPAQQRNWEKLSGIAVIDRQEVILDVFADRAQTREAVIQVALARMEYSLPRLTRAWTHLSRQGGGGGAGMGGEGETQLEQDRRLVNDRITRLKRELVDVRKQRSVQRHKRQRVPVPTCAIVGYTNAGKSSLLNALTGATVLAEDKLFATLDPTTRQLLLRGNQKLLVTDTVGFIRRLPHGLVEAFKATLEEALVANFLIHVLDVTAPNVAAHHETTLSVLKELGADNKRILTVFNKVDAATEAQINTAHLLTPDGIFISAHTGKGLDTLIDQCLELIADSFGSLELVIPHSRYDLIARLHAIGHVQSEEQEEDRVRMHVRIPPSQIAPFADFIASDISAAPAKARPSKASRKSAAAE</sequence>
<evidence type="ECO:0000256" key="4">
    <source>
        <dbReference type="ARBA" id="ARBA00022842"/>
    </source>
</evidence>
<dbReference type="Pfam" id="PF13167">
    <property type="entry name" value="GTP-bdg_N"/>
    <property type="match status" value="1"/>
</dbReference>
<dbReference type="PROSITE" id="PS51705">
    <property type="entry name" value="G_HFLX"/>
    <property type="match status" value="1"/>
</dbReference>
<dbReference type="GO" id="GO:0003924">
    <property type="term" value="F:GTPase activity"/>
    <property type="evidence" value="ECO:0007669"/>
    <property type="project" value="UniProtKB-UniRule"/>
</dbReference>
<feature type="binding site" evidence="7">
    <location>
        <begin position="242"/>
        <end position="246"/>
    </location>
    <ligand>
        <name>GTP</name>
        <dbReference type="ChEBI" id="CHEBI:37565"/>
    </ligand>
</feature>
<feature type="binding site" evidence="7">
    <location>
        <begin position="354"/>
        <end position="356"/>
    </location>
    <ligand>
        <name>GTP</name>
        <dbReference type="ChEBI" id="CHEBI:37565"/>
    </ligand>
</feature>
<dbReference type="FunFam" id="3.40.50.11060:FF:000001">
    <property type="entry name" value="GTPase HflX"/>
    <property type="match status" value="1"/>
</dbReference>
<evidence type="ECO:0000256" key="7">
    <source>
        <dbReference type="PIRSR" id="PIRSR006809-1"/>
    </source>
</evidence>
<gene>
    <name evidence="6 11" type="primary">hflX</name>
    <name evidence="11" type="ORF">FPL22_17010</name>
</gene>
<dbReference type="Gene3D" id="3.40.50.300">
    <property type="entry name" value="P-loop containing nucleotide triphosphate hydrolases"/>
    <property type="match status" value="1"/>
</dbReference>
<evidence type="ECO:0000256" key="3">
    <source>
        <dbReference type="ARBA" id="ARBA00022741"/>
    </source>
</evidence>
<keyword evidence="3 6" id="KW-0547">Nucleotide-binding</keyword>
<evidence type="ECO:0000256" key="8">
    <source>
        <dbReference type="PIRSR" id="PIRSR006809-2"/>
    </source>
</evidence>
<evidence type="ECO:0000313" key="12">
    <source>
        <dbReference type="Proteomes" id="UP000315648"/>
    </source>
</evidence>
<dbReference type="AlphaFoldDB" id="A0A556QEV6"/>
<dbReference type="InterPro" id="IPR042108">
    <property type="entry name" value="GTPase_HflX_N_sf"/>
</dbReference>
<accession>A0A556QEV6</accession>
<dbReference type="PIRSF" id="PIRSF006809">
    <property type="entry name" value="GTP-binding_hflX_prd"/>
    <property type="match status" value="1"/>
</dbReference>
<feature type="binding site" evidence="7">
    <location>
        <begin position="330"/>
        <end position="333"/>
    </location>
    <ligand>
        <name>GTP</name>
        <dbReference type="ChEBI" id="CHEBI:37565"/>
    </ligand>
</feature>
<dbReference type="InterPro" id="IPR025121">
    <property type="entry name" value="GTPase_HflX_N"/>
</dbReference>
<dbReference type="HAMAP" id="MF_00900">
    <property type="entry name" value="GTPase_HflX"/>
    <property type="match status" value="1"/>
</dbReference>
<evidence type="ECO:0000256" key="1">
    <source>
        <dbReference type="ARBA" id="ARBA00022490"/>
    </source>
</evidence>
<dbReference type="PANTHER" id="PTHR10229">
    <property type="entry name" value="GTP-BINDING PROTEIN HFLX"/>
    <property type="match status" value="1"/>
</dbReference>
<dbReference type="PRINTS" id="PR00326">
    <property type="entry name" value="GTP1OBG"/>
</dbReference>
<evidence type="ECO:0000256" key="2">
    <source>
        <dbReference type="ARBA" id="ARBA00022723"/>
    </source>
</evidence>
<feature type="coiled-coil region" evidence="9">
    <location>
        <begin position="170"/>
        <end position="197"/>
    </location>
</feature>
<evidence type="ECO:0000256" key="9">
    <source>
        <dbReference type="SAM" id="Coils"/>
    </source>
</evidence>
<keyword evidence="5 6" id="KW-0342">GTP-binding</keyword>
<dbReference type="InterPro" id="IPR032305">
    <property type="entry name" value="GTP-bd_M"/>
</dbReference>
<evidence type="ECO:0000256" key="5">
    <source>
        <dbReference type="ARBA" id="ARBA00023134"/>
    </source>
</evidence>
<dbReference type="GO" id="GO:0046872">
    <property type="term" value="F:metal ion binding"/>
    <property type="evidence" value="ECO:0007669"/>
    <property type="project" value="UniProtKB-KW"/>
</dbReference>
<name>A0A556QEV6_9BACT</name>
<comment type="subunit">
    <text evidence="6">Monomer. Associates with the 50S ribosomal subunit.</text>
</comment>
<dbReference type="SUPFAM" id="SSF52540">
    <property type="entry name" value="P-loop containing nucleoside triphosphate hydrolases"/>
    <property type="match status" value="1"/>
</dbReference>
<dbReference type="InterPro" id="IPR006073">
    <property type="entry name" value="GTP-bd"/>
</dbReference>
<evidence type="ECO:0000256" key="6">
    <source>
        <dbReference type="HAMAP-Rule" id="MF_00900"/>
    </source>
</evidence>
<dbReference type="NCBIfam" id="TIGR03156">
    <property type="entry name" value="GTP_HflX"/>
    <property type="match status" value="1"/>
</dbReference>
<feature type="binding site" evidence="7">
    <location>
        <begin position="217"/>
        <end position="224"/>
    </location>
    <ligand>
        <name>GTP</name>
        <dbReference type="ChEBI" id="CHEBI:37565"/>
    </ligand>
</feature>
<comment type="function">
    <text evidence="6">GTPase that associates with the 50S ribosomal subunit and may have a role during protein synthesis or ribosome biogenesis.</text>
</comment>
<dbReference type="PANTHER" id="PTHR10229:SF0">
    <property type="entry name" value="GTP-BINDING PROTEIN 6-RELATED"/>
    <property type="match status" value="1"/>
</dbReference>
<dbReference type="EMBL" id="VMBG01000004">
    <property type="protein sequence ID" value="TSJ75146.1"/>
    <property type="molecule type" value="Genomic_DNA"/>
</dbReference>
<dbReference type="GO" id="GO:0005525">
    <property type="term" value="F:GTP binding"/>
    <property type="evidence" value="ECO:0007669"/>
    <property type="project" value="UniProtKB-UniRule"/>
</dbReference>
<comment type="cofactor">
    <cofactor evidence="8">
        <name>Mg(2+)</name>
        <dbReference type="ChEBI" id="CHEBI:18420"/>
    </cofactor>
</comment>
<keyword evidence="2 8" id="KW-0479">Metal-binding</keyword>
<dbReference type="InterPro" id="IPR016496">
    <property type="entry name" value="GTPase_HflX"/>
</dbReference>
<keyword evidence="1 6" id="KW-0963">Cytoplasm</keyword>
<dbReference type="GO" id="GO:0043022">
    <property type="term" value="F:ribosome binding"/>
    <property type="evidence" value="ECO:0007669"/>
    <property type="project" value="TreeGrafter"/>
</dbReference>
<feature type="binding site" evidence="8">
    <location>
        <position position="224"/>
    </location>
    <ligand>
        <name>Mg(2+)</name>
        <dbReference type="ChEBI" id="CHEBI:18420"/>
    </ligand>
</feature>
<protein>
    <recommendedName>
        <fullName evidence="6">GTPase HflX</fullName>
    </recommendedName>
    <alternativeName>
        <fullName evidence="6">GTP-binding protein HflX</fullName>
    </alternativeName>
</protein>
<dbReference type="InterPro" id="IPR030394">
    <property type="entry name" value="G_HFLX_dom"/>
</dbReference>
<keyword evidence="12" id="KW-1185">Reference proteome</keyword>
<dbReference type="Pfam" id="PF16360">
    <property type="entry name" value="GTP-bdg_M"/>
    <property type="match status" value="1"/>
</dbReference>
<dbReference type="Gene3D" id="3.40.50.11060">
    <property type="entry name" value="GTPase HflX, N-terminal domain"/>
    <property type="match status" value="1"/>
</dbReference>
<evidence type="ECO:0000259" key="10">
    <source>
        <dbReference type="PROSITE" id="PS51705"/>
    </source>
</evidence>
<keyword evidence="4 8" id="KW-0460">Magnesium</keyword>
<dbReference type="GO" id="GO:0005737">
    <property type="term" value="C:cytoplasm"/>
    <property type="evidence" value="ECO:0007669"/>
    <property type="project" value="UniProtKB-SubCell"/>
</dbReference>
<feature type="domain" description="Hflx-type G" evidence="10">
    <location>
        <begin position="211"/>
        <end position="376"/>
    </location>
</feature>
<dbReference type="CDD" id="cd01878">
    <property type="entry name" value="HflX"/>
    <property type="match status" value="1"/>
</dbReference>
<proteinExistence type="inferred from homology"/>
<comment type="caution">
    <text evidence="11">The sequence shown here is derived from an EMBL/GenBank/DDBJ whole genome shotgun (WGS) entry which is preliminary data.</text>
</comment>
<dbReference type="Pfam" id="PF01926">
    <property type="entry name" value="MMR_HSR1"/>
    <property type="match status" value="1"/>
</dbReference>
<keyword evidence="9" id="KW-0175">Coiled coil</keyword>